<keyword evidence="9 10" id="KW-0472">Membrane</keyword>
<comment type="subcellular location">
    <subcellularLocation>
        <location evidence="1">Cell membrane</location>
        <topology evidence="1">Multi-pass membrane protein</topology>
    </subcellularLocation>
</comment>
<dbReference type="GO" id="GO:0005886">
    <property type="term" value="C:plasma membrane"/>
    <property type="evidence" value="ECO:0007669"/>
    <property type="project" value="UniProtKB-SubCell"/>
</dbReference>
<reference evidence="14 15" key="1">
    <citation type="submission" date="2018-08" db="EMBL/GenBank/DDBJ databases">
        <title>Mucilaginibacter terrae sp. nov., isolated from manganese diggings.</title>
        <authorList>
            <person name="Huang Y."/>
            <person name="Zhou Z."/>
        </authorList>
    </citation>
    <scope>NUCLEOTIDE SEQUENCE [LARGE SCALE GENOMIC DNA]</scope>
    <source>
        <strain evidence="14 15">ZH6</strain>
    </source>
</reference>
<feature type="transmembrane region" description="Helical" evidence="10">
    <location>
        <begin position="315"/>
        <end position="333"/>
    </location>
</feature>
<keyword evidence="5" id="KW-0547">Nucleotide-binding</keyword>
<protein>
    <submittedName>
        <fullName evidence="14">Peptidase domain-containing ABC transporter</fullName>
    </submittedName>
</protein>
<organism evidence="14 15">
    <name type="scientific">Mucilaginibacter terrenus</name>
    <dbReference type="NCBI Taxonomy" id="2482727"/>
    <lineage>
        <taxon>Bacteria</taxon>
        <taxon>Pseudomonadati</taxon>
        <taxon>Bacteroidota</taxon>
        <taxon>Sphingobacteriia</taxon>
        <taxon>Sphingobacteriales</taxon>
        <taxon>Sphingobacteriaceae</taxon>
        <taxon>Mucilaginibacter</taxon>
    </lineage>
</organism>
<dbReference type="Gene3D" id="3.90.70.10">
    <property type="entry name" value="Cysteine proteinases"/>
    <property type="match status" value="1"/>
</dbReference>
<dbReference type="PANTHER" id="PTHR43394">
    <property type="entry name" value="ATP-DEPENDENT PERMEASE MDL1, MITOCHONDRIAL"/>
    <property type="match status" value="1"/>
</dbReference>
<dbReference type="FunFam" id="3.40.50.300:FF:000299">
    <property type="entry name" value="ABC transporter ATP-binding protein/permease"/>
    <property type="match status" value="1"/>
</dbReference>
<dbReference type="PANTHER" id="PTHR43394:SF1">
    <property type="entry name" value="ATP-BINDING CASSETTE SUB-FAMILY B MEMBER 10, MITOCHONDRIAL"/>
    <property type="match status" value="1"/>
</dbReference>
<dbReference type="CDD" id="cd02418">
    <property type="entry name" value="Peptidase_C39B"/>
    <property type="match status" value="1"/>
</dbReference>
<keyword evidence="6" id="KW-0378">Hydrolase</keyword>
<dbReference type="Proteomes" id="UP000260823">
    <property type="component" value="Unassembled WGS sequence"/>
</dbReference>
<accession>A0A3E2NW68</accession>
<dbReference type="InterPro" id="IPR039421">
    <property type="entry name" value="Type_1_exporter"/>
</dbReference>
<dbReference type="RefSeq" id="WP_117382062.1">
    <property type="nucleotide sequence ID" value="NZ_QWDE01000001.1"/>
</dbReference>
<keyword evidence="7" id="KW-0067">ATP-binding</keyword>
<dbReference type="Gene3D" id="3.40.50.300">
    <property type="entry name" value="P-loop containing nucleotide triphosphate hydrolases"/>
    <property type="match status" value="1"/>
</dbReference>
<comment type="caution">
    <text evidence="14">The sequence shown here is derived from an EMBL/GenBank/DDBJ whole genome shotgun (WGS) entry which is preliminary data.</text>
</comment>
<feature type="domain" description="ABC transporter" evidence="11">
    <location>
        <begin position="498"/>
        <end position="733"/>
    </location>
</feature>
<dbReference type="OrthoDB" id="9760358at2"/>
<feature type="transmembrane region" description="Helical" evidence="10">
    <location>
        <begin position="174"/>
        <end position="196"/>
    </location>
</feature>
<dbReference type="EMBL" id="QWDE01000001">
    <property type="protein sequence ID" value="RFZ85161.1"/>
    <property type="molecule type" value="Genomic_DNA"/>
</dbReference>
<sequence>MRGFKKFPVYRQLDQMDCGPTCLKMVAKYYGKHFSLETLRDLSFITREGVSLKGISEAAEKIGFRTLGARMTFEQLDQEAILPCILYWNQKHFVVLPPQNYNSKSKFIQIVDPGHGLRKVSKKVFLECWANKDKDSGIVLLLEPSPRFFEKEDERDKRIGLGYLLRYLAPFRKLVTQLFIGMIVGSVLSLIAPFLTQSMVDYGINQQNISFIYLILFAQLALFFGSISIELVRGWLLLHISSRINISIISDFLIKLMKLPIRFFDTKLLGDITQRVNDHVRIEQFLSNTTLQTLFSLVNLLVFSIVLGFYSLTVLSLFVVGSLLSIAWMLFFIKKREQLDYERFQKMTDNQNNIYEIITGMQEIKLNNSETMHRWSWEHVQATLFKISVKSLSLEQYQVIGSSFFNQLKNLLIAFIAAKEVLNGQITFGMMLSISYITGQMNSPIDQLINFFRTAQDAKLSLQRLGEIHSKDNEEKGDELQWVDELESGQIAADRAAIVLEDVSFRFGGEGTPLVLNNINLSIPLGKTTAIVGTSGSGKTTLMKLLLRFYEPLSGSVHLGSTALKVISPKWWRSMCGVVMTDGFIFSDTIAKNIAVQDQISQKKVVEATRLANIDEFINSLPLAYQTKIGSTGNGISSGQKQRILLARAFYKDPKYLFLDEATSTLDARNEKIIIENLSSYFKGRTVVVIAHRLSTVKHADQIVVMENGKIVETGNHHSLTQKKGKYFELVKNQLELGN</sequence>
<dbReference type="Pfam" id="PF00005">
    <property type="entry name" value="ABC_tran"/>
    <property type="match status" value="1"/>
</dbReference>
<dbReference type="InterPro" id="IPR003593">
    <property type="entry name" value="AAA+_ATPase"/>
</dbReference>
<dbReference type="GO" id="GO:0005524">
    <property type="term" value="F:ATP binding"/>
    <property type="evidence" value="ECO:0007669"/>
    <property type="project" value="UniProtKB-KW"/>
</dbReference>
<dbReference type="InterPro" id="IPR003439">
    <property type="entry name" value="ABC_transporter-like_ATP-bd"/>
</dbReference>
<dbReference type="GO" id="GO:0008233">
    <property type="term" value="F:peptidase activity"/>
    <property type="evidence" value="ECO:0007669"/>
    <property type="project" value="InterPro"/>
</dbReference>
<dbReference type="PROSITE" id="PS50990">
    <property type="entry name" value="PEPTIDASE_C39"/>
    <property type="match status" value="1"/>
</dbReference>
<evidence type="ECO:0000313" key="14">
    <source>
        <dbReference type="EMBL" id="RFZ85161.1"/>
    </source>
</evidence>
<evidence type="ECO:0000259" key="11">
    <source>
        <dbReference type="PROSITE" id="PS50893"/>
    </source>
</evidence>
<evidence type="ECO:0000256" key="1">
    <source>
        <dbReference type="ARBA" id="ARBA00004651"/>
    </source>
</evidence>
<dbReference type="InterPro" id="IPR027417">
    <property type="entry name" value="P-loop_NTPase"/>
</dbReference>
<evidence type="ECO:0000313" key="15">
    <source>
        <dbReference type="Proteomes" id="UP000260823"/>
    </source>
</evidence>
<keyword evidence="2" id="KW-0813">Transport</keyword>
<keyword evidence="4 10" id="KW-0812">Transmembrane</keyword>
<gene>
    <name evidence="14" type="ORF">DYU05_06055</name>
</gene>
<dbReference type="PROSITE" id="PS50893">
    <property type="entry name" value="ABC_TRANSPORTER_2"/>
    <property type="match status" value="1"/>
</dbReference>
<keyword evidence="15" id="KW-1185">Reference proteome</keyword>
<dbReference type="SUPFAM" id="SSF90123">
    <property type="entry name" value="ABC transporter transmembrane region"/>
    <property type="match status" value="1"/>
</dbReference>
<dbReference type="GO" id="GO:0006508">
    <property type="term" value="P:proteolysis"/>
    <property type="evidence" value="ECO:0007669"/>
    <property type="project" value="InterPro"/>
</dbReference>
<dbReference type="GO" id="GO:0015421">
    <property type="term" value="F:ABC-type oligopeptide transporter activity"/>
    <property type="evidence" value="ECO:0007669"/>
    <property type="project" value="TreeGrafter"/>
</dbReference>
<feature type="domain" description="Peptidase C39" evidence="13">
    <location>
        <begin position="12"/>
        <end position="136"/>
    </location>
</feature>
<feature type="domain" description="ABC transmembrane type-1" evidence="12">
    <location>
        <begin position="178"/>
        <end position="457"/>
    </location>
</feature>
<dbReference type="Pfam" id="PF00664">
    <property type="entry name" value="ABC_membrane"/>
    <property type="match status" value="1"/>
</dbReference>
<dbReference type="SUPFAM" id="SSF52540">
    <property type="entry name" value="P-loop containing nucleoside triphosphate hydrolases"/>
    <property type="match status" value="1"/>
</dbReference>
<dbReference type="InterPro" id="IPR011527">
    <property type="entry name" value="ABC1_TM_dom"/>
</dbReference>
<dbReference type="PROSITE" id="PS00211">
    <property type="entry name" value="ABC_TRANSPORTER_1"/>
    <property type="match status" value="1"/>
</dbReference>
<feature type="transmembrane region" description="Helical" evidence="10">
    <location>
        <begin position="291"/>
        <end position="309"/>
    </location>
</feature>
<dbReference type="AlphaFoldDB" id="A0A3E2NW68"/>
<evidence type="ECO:0000259" key="12">
    <source>
        <dbReference type="PROSITE" id="PS50929"/>
    </source>
</evidence>
<feature type="transmembrane region" description="Helical" evidence="10">
    <location>
        <begin position="208"/>
        <end position="229"/>
    </location>
</feature>
<dbReference type="GO" id="GO:0016887">
    <property type="term" value="F:ATP hydrolysis activity"/>
    <property type="evidence" value="ECO:0007669"/>
    <property type="project" value="InterPro"/>
</dbReference>
<keyword evidence="3" id="KW-1003">Cell membrane</keyword>
<keyword evidence="8 10" id="KW-1133">Transmembrane helix</keyword>
<dbReference type="PROSITE" id="PS50929">
    <property type="entry name" value="ABC_TM1F"/>
    <property type="match status" value="1"/>
</dbReference>
<evidence type="ECO:0000259" key="13">
    <source>
        <dbReference type="PROSITE" id="PS50990"/>
    </source>
</evidence>
<dbReference type="Pfam" id="PF03412">
    <property type="entry name" value="Peptidase_C39"/>
    <property type="match status" value="1"/>
</dbReference>
<dbReference type="Gene3D" id="1.20.1560.10">
    <property type="entry name" value="ABC transporter type 1, transmembrane domain"/>
    <property type="match status" value="1"/>
</dbReference>
<evidence type="ECO:0000256" key="4">
    <source>
        <dbReference type="ARBA" id="ARBA00022692"/>
    </source>
</evidence>
<name>A0A3E2NW68_9SPHI</name>
<evidence type="ECO:0000256" key="7">
    <source>
        <dbReference type="ARBA" id="ARBA00022840"/>
    </source>
</evidence>
<evidence type="ECO:0000256" key="5">
    <source>
        <dbReference type="ARBA" id="ARBA00022741"/>
    </source>
</evidence>
<evidence type="ECO:0000256" key="2">
    <source>
        <dbReference type="ARBA" id="ARBA00022448"/>
    </source>
</evidence>
<evidence type="ECO:0000256" key="10">
    <source>
        <dbReference type="SAM" id="Phobius"/>
    </source>
</evidence>
<dbReference type="CDD" id="cd18571">
    <property type="entry name" value="ABC_6TM_peptidase_like"/>
    <property type="match status" value="1"/>
</dbReference>
<dbReference type="InterPro" id="IPR017871">
    <property type="entry name" value="ABC_transporter-like_CS"/>
</dbReference>
<dbReference type="InterPro" id="IPR036640">
    <property type="entry name" value="ABC1_TM_sf"/>
</dbReference>
<evidence type="ECO:0000256" key="6">
    <source>
        <dbReference type="ARBA" id="ARBA00022801"/>
    </source>
</evidence>
<proteinExistence type="predicted"/>
<evidence type="ECO:0000256" key="3">
    <source>
        <dbReference type="ARBA" id="ARBA00022475"/>
    </source>
</evidence>
<evidence type="ECO:0000256" key="8">
    <source>
        <dbReference type="ARBA" id="ARBA00022989"/>
    </source>
</evidence>
<dbReference type="InterPro" id="IPR005074">
    <property type="entry name" value="Peptidase_C39"/>
</dbReference>
<evidence type="ECO:0000256" key="9">
    <source>
        <dbReference type="ARBA" id="ARBA00023136"/>
    </source>
</evidence>
<dbReference type="SMART" id="SM00382">
    <property type="entry name" value="AAA"/>
    <property type="match status" value="1"/>
</dbReference>